<name>G6AX76_9BACT</name>
<accession>G6AX76</accession>
<dbReference type="AlphaFoldDB" id="G6AX76"/>
<dbReference type="HOGENOM" id="CLU_2370494_0_0_10"/>
<reference evidence="1 2" key="1">
    <citation type="submission" date="2011-08" db="EMBL/GenBank/DDBJ databases">
        <authorList>
            <person name="Weinstock G."/>
            <person name="Sodergren E."/>
            <person name="Clifton S."/>
            <person name="Fulton L."/>
            <person name="Fulton B."/>
            <person name="Courtney L."/>
            <person name="Fronick C."/>
            <person name="Harrison M."/>
            <person name="Strong C."/>
            <person name="Farmer C."/>
            <person name="Delahaunty K."/>
            <person name="Markovic C."/>
            <person name="Hall O."/>
            <person name="Minx P."/>
            <person name="Tomlinson C."/>
            <person name="Mitreva M."/>
            <person name="Hou S."/>
            <person name="Chen J."/>
            <person name="Wollam A."/>
            <person name="Pepin K.H."/>
            <person name="Johnson M."/>
            <person name="Bhonagiri V."/>
            <person name="Zhang X."/>
            <person name="Suruliraj S."/>
            <person name="Warren W."/>
            <person name="Chinwalla A."/>
            <person name="Mardis E.R."/>
            <person name="Wilson R.K."/>
        </authorList>
    </citation>
    <scope>NUCLEOTIDE SEQUENCE [LARGE SCALE GENOMIC DNA]</scope>
    <source>
        <strain evidence="1 2">DSM 18206</strain>
    </source>
</reference>
<dbReference type="EMBL" id="AFZZ01000108">
    <property type="protein sequence ID" value="EHJ40708.1"/>
    <property type="molecule type" value="Genomic_DNA"/>
</dbReference>
<evidence type="ECO:0000313" key="1">
    <source>
        <dbReference type="EMBL" id="EHJ40708.1"/>
    </source>
</evidence>
<gene>
    <name evidence="1" type="ORF">HMPREF0673_01226</name>
</gene>
<dbReference type="Proteomes" id="UP000004407">
    <property type="component" value="Unassembled WGS sequence"/>
</dbReference>
<sequence length="95" mass="11085">MKTVTFRHYINHEVDSICQTDKFSDMPIVFLLVTDIDVNKNGIDNFNHNLNALASTSTVTYSECITKSRQTFNSEIYIQHDYICCKDFDEHMKNL</sequence>
<proteinExistence type="predicted"/>
<organism evidence="1 2">
    <name type="scientific">Leyella stercorea DSM 18206</name>
    <dbReference type="NCBI Taxonomy" id="1002367"/>
    <lineage>
        <taxon>Bacteria</taxon>
        <taxon>Pseudomonadati</taxon>
        <taxon>Bacteroidota</taxon>
        <taxon>Bacteroidia</taxon>
        <taxon>Bacteroidales</taxon>
        <taxon>Prevotellaceae</taxon>
        <taxon>Leyella</taxon>
    </lineage>
</organism>
<protein>
    <submittedName>
        <fullName evidence="1">Uncharacterized protein</fullName>
    </submittedName>
</protein>
<evidence type="ECO:0000313" key="2">
    <source>
        <dbReference type="Proteomes" id="UP000004407"/>
    </source>
</evidence>
<comment type="caution">
    <text evidence="1">The sequence shown here is derived from an EMBL/GenBank/DDBJ whole genome shotgun (WGS) entry which is preliminary data.</text>
</comment>